<protein>
    <submittedName>
        <fullName evidence="3">Uncharacterized protein</fullName>
    </submittedName>
</protein>
<accession>A0A915L092</accession>
<proteinExistence type="predicted"/>
<feature type="region of interest" description="Disordered" evidence="1">
    <location>
        <begin position="1"/>
        <end position="28"/>
    </location>
</feature>
<evidence type="ECO:0000313" key="2">
    <source>
        <dbReference type="Proteomes" id="UP000887565"/>
    </source>
</evidence>
<dbReference type="Proteomes" id="UP000887565">
    <property type="component" value="Unplaced"/>
</dbReference>
<keyword evidence="2" id="KW-1185">Reference proteome</keyword>
<dbReference type="AlphaFoldDB" id="A0A915L092"/>
<sequence length="77" mass="9043">MYRNPVDFRAMGKSKSKKNRSSPTKAHKNGKFPIIIAGYWTKYCLIFDDDKYVSFNRLYFRSTKKIVVPSIFGIHFS</sequence>
<reference evidence="3" key="1">
    <citation type="submission" date="2022-11" db="UniProtKB">
        <authorList>
            <consortium name="WormBaseParasite"/>
        </authorList>
    </citation>
    <scope>IDENTIFICATION</scope>
</reference>
<organism evidence="2 3">
    <name type="scientific">Romanomermis culicivorax</name>
    <name type="common">Nematode worm</name>
    <dbReference type="NCBI Taxonomy" id="13658"/>
    <lineage>
        <taxon>Eukaryota</taxon>
        <taxon>Metazoa</taxon>
        <taxon>Ecdysozoa</taxon>
        <taxon>Nematoda</taxon>
        <taxon>Enoplea</taxon>
        <taxon>Dorylaimia</taxon>
        <taxon>Mermithida</taxon>
        <taxon>Mermithoidea</taxon>
        <taxon>Mermithidae</taxon>
        <taxon>Romanomermis</taxon>
    </lineage>
</organism>
<evidence type="ECO:0000256" key="1">
    <source>
        <dbReference type="SAM" id="MobiDB-lite"/>
    </source>
</evidence>
<dbReference type="WBParaSite" id="nRc.2.0.1.t44125-RA">
    <property type="protein sequence ID" value="nRc.2.0.1.t44125-RA"/>
    <property type="gene ID" value="nRc.2.0.1.g44125"/>
</dbReference>
<feature type="compositionally biased region" description="Basic residues" evidence="1">
    <location>
        <begin position="12"/>
        <end position="28"/>
    </location>
</feature>
<evidence type="ECO:0000313" key="3">
    <source>
        <dbReference type="WBParaSite" id="nRc.2.0.1.t44125-RA"/>
    </source>
</evidence>
<name>A0A915L092_ROMCU</name>